<organism evidence="13 14">
    <name type="scientific">Tepiditoga spiralis</name>
    <dbReference type="NCBI Taxonomy" id="2108365"/>
    <lineage>
        <taxon>Bacteria</taxon>
        <taxon>Thermotogati</taxon>
        <taxon>Thermotogota</taxon>
        <taxon>Thermotogae</taxon>
        <taxon>Petrotogales</taxon>
        <taxon>Petrotogaceae</taxon>
        <taxon>Tepiditoga</taxon>
    </lineage>
</organism>
<dbReference type="GO" id="GO:0006168">
    <property type="term" value="P:adenine salvage"/>
    <property type="evidence" value="ECO:0007669"/>
    <property type="project" value="InterPro"/>
</dbReference>
<evidence type="ECO:0000313" key="13">
    <source>
        <dbReference type="EMBL" id="BBE30562.1"/>
    </source>
</evidence>
<dbReference type="EC" id="2.4.2.7" evidence="6 11"/>
<dbReference type="FunCoup" id="A0A7G1G917">
    <property type="interactions" value="286"/>
</dbReference>
<dbReference type="GO" id="GO:0003999">
    <property type="term" value="F:adenine phosphoribosyltransferase activity"/>
    <property type="evidence" value="ECO:0007669"/>
    <property type="project" value="UniProtKB-UniRule"/>
</dbReference>
<dbReference type="InterPro" id="IPR005764">
    <property type="entry name" value="Ade_phspho_trans"/>
</dbReference>
<dbReference type="CDD" id="cd06223">
    <property type="entry name" value="PRTases_typeI"/>
    <property type="match status" value="1"/>
</dbReference>
<name>A0A7G1G917_9BACT</name>
<evidence type="ECO:0000256" key="1">
    <source>
        <dbReference type="ARBA" id="ARBA00000868"/>
    </source>
</evidence>
<keyword evidence="8 11" id="KW-0328">Glycosyltransferase</keyword>
<keyword evidence="9 11" id="KW-0808">Transferase</keyword>
<dbReference type="Pfam" id="PF00156">
    <property type="entry name" value="Pribosyltran"/>
    <property type="match status" value="1"/>
</dbReference>
<proteinExistence type="inferred from homology"/>
<dbReference type="RefSeq" id="WP_190615644.1">
    <property type="nucleotide sequence ID" value="NZ_AP018712.1"/>
</dbReference>
<dbReference type="Proteomes" id="UP000516361">
    <property type="component" value="Chromosome"/>
</dbReference>
<dbReference type="Gene3D" id="3.40.50.2020">
    <property type="match status" value="1"/>
</dbReference>
<dbReference type="UniPathway" id="UPA00588">
    <property type="reaction ID" value="UER00646"/>
</dbReference>
<reference evidence="13 14" key="1">
    <citation type="submission" date="2018-06" db="EMBL/GenBank/DDBJ databases">
        <title>Genome sequencing of Oceanotoga sp. sy52.</title>
        <authorList>
            <person name="Mori K."/>
        </authorList>
    </citation>
    <scope>NUCLEOTIDE SEQUENCE [LARGE SCALE GENOMIC DNA]</scope>
    <source>
        <strain evidence="14">sy52</strain>
    </source>
</reference>
<keyword evidence="7 11" id="KW-0963">Cytoplasm</keyword>
<dbReference type="GO" id="GO:0005737">
    <property type="term" value="C:cytoplasm"/>
    <property type="evidence" value="ECO:0007669"/>
    <property type="project" value="UniProtKB-SubCell"/>
</dbReference>
<dbReference type="NCBIfam" id="NF002636">
    <property type="entry name" value="PRK02304.1-5"/>
    <property type="match status" value="1"/>
</dbReference>
<dbReference type="FunFam" id="3.40.50.2020:FF:000021">
    <property type="entry name" value="Adenine phosphoribosyltransferase"/>
    <property type="match status" value="1"/>
</dbReference>
<keyword evidence="10 11" id="KW-0660">Purine salvage</keyword>
<protein>
    <recommendedName>
        <fullName evidence="6 11">Adenine phosphoribosyltransferase</fullName>
        <shortName evidence="11">APRT</shortName>
        <ecNumber evidence="6 11">2.4.2.7</ecNumber>
    </recommendedName>
</protein>
<accession>A0A7G1G917</accession>
<comment type="function">
    <text evidence="2 11">Catalyzes a salvage reaction resulting in the formation of AMP, that is energically less costly than de novo synthesis.</text>
</comment>
<evidence type="ECO:0000256" key="7">
    <source>
        <dbReference type="ARBA" id="ARBA00022490"/>
    </source>
</evidence>
<dbReference type="NCBIfam" id="TIGR01090">
    <property type="entry name" value="apt"/>
    <property type="match status" value="1"/>
</dbReference>
<evidence type="ECO:0000256" key="11">
    <source>
        <dbReference type="HAMAP-Rule" id="MF_00004"/>
    </source>
</evidence>
<dbReference type="GO" id="GO:0006166">
    <property type="term" value="P:purine ribonucleoside salvage"/>
    <property type="evidence" value="ECO:0007669"/>
    <property type="project" value="UniProtKB-UniRule"/>
</dbReference>
<evidence type="ECO:0000256" key="4">
    <source>
        <dbReference type="ARBA" id="ARBA00004659"/>
    </source>
</evidence>
<dbReference type="GO" id="GO:0016208">
    <property type="term" value="F:AMP binding"/>
    <property type="evidence" value="ECO:0007669"/>
    <property type="project" value="TreeGrafter"/>
</dbReference>
<keyword evidence="14" id="KW-1185">Reference proteome</keyword>
<dbReference type="KEGG" id="ocy:OSSY52_07030"/>
<comment type="subunit">
    <text evidence="11">Homodimer.</text>
</comment>
<dbReference type="AlphaFoldDB" id="A0A7G1G917"/>
<dbReference type="GO" id="GO:0044209">
    <property type="term" value="P:AMP salvage"/>
    <property type="evidence" value="ECO:0007669"/>
    <property type="project" value="UniProtKB-UniRule"/>
</dbReference>
<sequence>MDVKKYVRDVKDFPKEGIIFKDITPVLSNPEVFKFVIDGMIEDIKDWNFDTIIGPEARGFIFAAPLAYKMGKKFVPVRKPGKLPYKKISASYDLEYGSATLEMHIDAIEKGERVIIVDDVLATGGTTAAIVELVKKAGGIVEGVYNFAELSFLNPREKLNDIKVGSLIEY</sequence>
<comment type="catalytic activity">
    <reaction evidence="1 11">
        <text>AMP + diphosphate = 5-phospho-alpha-D-ribose 1-diphosphate + adenine</text>
        <dbReference type="Rhea" id="RHEA:16609"/>
        <dbReference type="ChEBI" id="CHEBI:16708"/>
        <dbReference type="ChEBI" id="CHEBI:33019"/>
        <dbReference type="ChEBI" id="CHEBI:58017"/>
        <dbReference type="ChEBI" id="CHEBI:456215"/>
        <dbReference type="EC" id="2.4.2.7"/>
    </reaction>
</comment>
<evidence type="ECO:0000256" key="2">
    <source>
        <dbReference type="ARBA" id="ARBA00003968"/>
    </source>
</evidence>
<evidence type="ECO:0000256" key="3">
    <source>
        <dbReference type="ARBA" id="ARBA00004496"/>
    </source>
</evidence>
<dbReference type="InterPro" id="IPR050054">
    <property type="entry name" value="UPRTase/APRTase"/>
</dbReference>
<dbReference type="InterPro" id="IPR000836">
    <property type="entry name" value="PRTase_dom"/>
</dbReference>
<dbReference type="InterPro" id="IPR029057">
    <property type="entry name" value="PRTase-like"/>
</dbReference>
<dbReference type="GO" id="GO:0002055">
    <property type="term" value="F:adenine binding"/>
    <property type="evidence" value="ECO:0007669"/>
    <property type="project" value="TreeGrafter"/>
</dbReference>
<dbReference type="EMBL" id="AP018712">
    <property type="protein sequence ID" value="BBE30562.1"/>
    <property type="molecule type" value="Genomic_DNA"/>
</dbReference>
<comment type="pathway">
    <text evidence="4 11">Purine metabolism; AMP biosynthesis via salvage pathway; AMP from adenine: step 1/1.</text>
</comment>
<gene>
    <name evidence="11 13" type="primary">apt</name>
    <name evidence="13" type="ORF">OSSY52_07030</name>
</gene>
<dbReference type="NCBIfam" id="NF002634">
    <property type="entry name" value="PRK02304.1-3"/>
    <property type="match status" value="1"/>
</dbReference>
<comment type="subcellular location">
    <subcellularLocation>
        <location evidence="3 11">Cytoplasm</location>
    </subcellularLocation>
</comment>
<feature type="domain" description="Phosphoribosyltransferase" evidence="12">
    <location>
        <begin position="40"/>
        <end position="138"/>
    </location>
</feature>
<comment type="similarity">
    <text evidence="5 11">Belongs to the purine/pyrimidine phosphoribosyltransferase family.</text>
</comment>
<dbReference type="SUPFAM" id="SSF53271">
    <property type="entry name" value="PRTase-like"/>
    <property type="match status" value="1"/>
</dbReference>
<evidence type="ECO:0000256" key="10">
    <source>
        <dbReference type="ARBA" id="ARBA00022726"/>
    </source>
</evidence>
<evidence type="ECO:0000256" key="8">
    <source>
        <dbReference type="ARBA" id="ARBA00022676"/>
    </source>
</evidence>
<dbReference type="InParanoid" id="A0A7G1G917"/>
<evidence type="ECO:0000256" key="5">
    <source>
        <dbReference type="ARBA" id="ARBA00008391"/>
    </source>
</evidence>
<evidence type="ECO:0000256" key="6">
    <source>
        <dbReference type="ARBA" id="ARBA00011893"/>
    </source>
</evidence>
<dbReference type="PANTHER" id="PTHR32315">
    <property type="entry name" value="ADENINE PHOSPHORIBOSYLTRANSFERASE"/>
    <property type="match status" value="1"/>
</dbReference>
<evidence type="ECO:0000259" key="12">
    <source>
        <dbReference type="Pfam" id="PF00156"/>
    </source>
</evidence>
<dbReference type="PANTHER" id="PTHR32315:SF3">
    <property type="entry name" value="ADENINE PHOSPHORIBOSYLTRANSFERASE"/>
    <property type="match status" value="1"/>
</dbReference>
<evidence type="ECO:0000313" key="14">
    <source>
        <dbReference type="Proteomes" id="UP000516361"/>
    </source>
</evidence>
<dbReference type="HAMAP" id="MF_00004">
    <property type="entry name" value="Aden_phosphoribosyltr"/>
    <property type="match status" value="1"/>
</dbReference>
<evidence type="ECO:0000256" key="9">
    <source>
        <dbReference type="ARBA" id="ARBA00022679"/>
    </source>
</evidence>